<protein>
    <submittedName>
        <fullName evidence="5">Uncharacterized protein</fullName>
    </submittedName>
</protein>
<evidence type="ECO:0000256" key="2">
    <source>
        <dbReference type="ARBA" id="ARBA00022472"/>
    </source>
</evidence>
<keyword evidence="2" id="KW-0806">Transcription termination</keyword>
<dbReference type="SMART" id="SM00733">
    <property type="entry name" value="Mterf"/>
    <property type="match status" value="7"/>
</dbReference>
<dbReference type="PANTHER" id="PTHR13068">
    <property type="entry name" value="CGI-12 PROTEIN-RELATED"/>
    <property type="match status" value="1"/>
</dbReference>
<accession>A0A444XG38</accession>
<name>A0A444XG38_ARAHY</name>
<keyword evidence="2" id="KW-0804">Transcription</keyword>
<evidence type="ECO:0000313" key="7">
    <source>
        <dbReference type="Proteomes" id="UP000464620"/>
    </source>
</evidence>
<comment type="similarity">
    <text evidence="1">Belongs to the mTERF family.</text>
</comment>
<dbReference type="GO" id="GO:0006353">
    <property type="term" value="P:DNA-templated transcription termination"/>
    <property type="evidence" value="ECO:0007669"/>
    <property type="project" value="UniProtKB-KW"/>
</dbReference>
<proteinExistence type="inferred from homology"/>
<dbReference type="InterPro" id="IPR003690">
    <property type="entry name" value="MTERF"/>
</dbReference>
<gene>
    <name evidence="5" type="ORF">Ahy_B09g095595</name>
    <name evidence="4" type="ORF">DS421_19g645210</name>
</gene>
<evidence type="ECO:0000256" key="3">
    <source>
        <dbReference type="ARBA" id="ARBA00022946"/>
    </source>
</evidence>
<evidence type="ECO:0000256" key="1">
    <source>
        <dbReference type="ARBA" id="ARBA00007692"/>
    </source>
</evidence>
<dbReference type="Pfam" id="PF02536">
    <property type="entry name" value="mTERF"/>
    <property type="match status" value="1"/>
</dbReference>
<dbReference type="Proteomes" id="UP000289738">
    <property type="component" value="Chromosome B09"/>
</dbReference>
<dbReference type="EMBL" id="CP031001">
    <property type="protein sequence ID" value="QHN76588.1"/>
    <property type="molecule type" value="Genomic_DNA"/>
</dbReference>
<keyword evidence="2" id="KW-0805">Transcription regulation</keyword>
<dbReference type="OrthoDB" id="637682at2759"/>
<dbReference type="SMR" id="A0A444XG38"/>
<dbReference type="PANTHER" id="PTHR13068:SF223">
    <property type="entry name" value="MITOCHONDRIAL TRANSCRIPTION TERMINATION FACTOR FAMILY PROTEIN"/>
    <property type="match status" value="1"/>
</dbReference>
<dbReference type="Proteomes" id="UP000464620">
    <property type="component" value="Chromosome B09"/>
</dbReference>
<reference evidence="5 6" key="1">
    <citation type="submission" date="2019-01" db="EMBL/GenBank/DDBJ databases">
        <title>Sequencing of cultivated peanut Arachis hypogaea provides insights into genome evolution and oil improvement.</title>
        <authorList>
            <person name="Chen X."/>
        </authorList>
    </citation>
    <scope>NUCLEOTIDE SEQUENCE [LARGE SCALE GENOMIC DNA]</scope>
    <source>
        <strain evidence="6">cv. Fuhuasheng</strain>
        <strain evidence="5">GDAAS-fuhuasheng2018</strain>
        <tissue evidence="5">Leaves</tissue>
    </source>
</reference>
<organism evidence="5 6">
    <name type="scientific">Arachis hypogaea</name>
    <name type="common">Peanut</name>
    <dbReference type="NCBI Taxonomy" id="3818"/>
    <lineage>
        <taxon>Eukaryota</taxon>
        <taxon>Viridiplantae</taxon>
        <taxon>Streptophyta</taxon>
        <taxon>Embryophyta</taxon>
        <taxon>Tracheophyta</taxon>
        <taxon>Spermatophyta</taxon>
        <taxon>Magnoliopsida</taxon>
        <taxon>eudicotyledons</taxon>
        <taxon>Gunneridae</taxon>
        <taxon>Pentapetalae</taxon>
        <taxon>rosids</taxon>
        <taxon>fabids</taxon>
        <taxon>Fabales</taxon>
        <taxon>Fabaceae</taxon>
        <taxon>Papilionoideae</taxon>
        <taxon>50 kb inversion clade</taxon>
        <taxon>dalbergioids sensu lato</taxon>
        <taxon>Dalbergieae</taxon>
        <taxon>Pterocarpus clade</taxon>
        <taxon>Arachis</taxon>
    </lineage>
</organism>
<dbReference type="EMBL" id="SDMP01000019">
    <property type="protein sequence ID" value="RYQ88380.1"/>
    <property type="molecule type" value="Genomic_DNA"/>
</dbReference>
<dbReference type="Gramene" id="arahy.Tifrunner.gnm2.ann2.Ah19g123800.1">
    <property type="protein sequence ID" value="arahy.Tifrunner.gnm2.ann2.Ah19g123800.1-CDS-1"/>
    <property type="gene ID" value="arahy.Tifrunner.gnm2.ann2.Ah19g123800"/>
</dbReference>
<keyword evidence="6" id="KW-1185">Reference proteome</keyword>
<reference evidence="4 7" key="2">
    <citation type="submission" date="2020-01" db="EMBL/GenBank/DDBJ databases">
        <title>Genome sequence of Arachis hypogaea, cultivar Shitouqi.</title>
        <authorList>
            <person name="Zhuang W."/>
            <person name="Chen H."/>
            <person name="Varshney R."/>
            <person name="Wang D."/>
            <person name="Ming R."/>
        </authorList>
    </citation>
    <scope>NUCLEOTIDE SEQUENCE [LARGE SCALE GENOMIC DNA]</scope>
    <source>
        <tissue evidence="4">Young leaf</tissue>
    </source>
</reference>
<dbReference type="FunFam" id="1.25.70.10:FF:000026">
    <property type="entry name" value="Mitochondrial transcription termination factor family protein"/>
    <property type="match status" value="1"/>
</dbReference>
<evidence type="ECO:0000313" key="6">
    <source>
        <dbReference type="Proteomes" id="UP000289738"/>
    </source>
</evidence>
<keyword evidence="3" id="KW-0809">Transit peptide</keyword>
<dbReference type="AlphaFoldDB" id="A0A444XG38"/>
<evidence type="ECO:0000313" key="4">
    <source>
        <dbReference type="EMBL" id="QHN76588.1"/>
    </source>
</evidence>
<evidence type="ECO:0000313" key="5">
    <source>
        <dbReference type="EMBL" id="RYQ88380.1"/>
    </source>
</evidence>
<sequence>MLRLFSSGSYLFESFSNPPFIKALQVFTHATYSTICLAQPKAEKEDPAEKPINATEVLSKWGCSDGELMRIFTRCPALRNADATKIQSKLDLLSAFGIGASDVVKIVNCRPRFFQSRINQSFNERLAYFLSLFETKDLLTKAIVRNPSLLVYDGRVDIEATFALYEELGIKKRDLIQMILLRPTIISRTSFNDDKMEYIRRIGLSKDSKMYKYVVTLIGVSRVETIRDKVANLEKFGLSEDEVFWLLGKSPHILTLSTDKVQRNMTFILATMKLDVKAILRCPLLLCFNIDTVLKPRVLLAMKVHEIDGEQKIRRPPILRALRMTEEKFVNLFIKCHEEEVANELMEFYRRTKNVKRLAESSKKSVRKGFPF</sequence>
<dbReference type="STRING" id="3818.A0A444XG38"/>
<dbReference type="InterPro" id="IPR038538">
    <property type="entry name" value="MTERF_sf"/>
</dbReference>
<dbReference type="GO" id="GO:0003676">
    <property type="term" value="F:nucleic acid binding"/>
    <property type="evidence" value="ECO:0007669"/>
    <property type="project" value="InterPro"/>
</dbReference>
<dbReference type="Gene3D" id="1.25.70.10">
    <property type="entry name" value="Transcription termination factor 3, mitochondrial"/>
    <property type="match status" value="1"/>
</dbReference>